<dbReference type="Proteomes" id="UP001188597">
    <property type="component" value="Unassembled WGS sequence"/>
</dbReference>
<dbReference type="AlphaFoldDB" id="A0AA88V689"/>
<reference evidence="1" key="1">
    <citation type="submission" date="2022-12" db="EMBL/GenBank/DDBJ databases">
        <title>Draft genome assemblies for two species of Escallonia (Escalloniales).</title>
        <authorList>
            <person name="Chanderbali A."/>
            <person name="Dervinis C."/>
            <person name="Anghel I."/>
            <person name="Soltis D."/>
            <person name="Soltis P."/>
            <person name="Zapata F."/>
        </authorList>
    </citation>
    <scope>NUCLEOTIDE SEQUENCE</scope>
    <source>
        <strain evidence="1">UCBG64.0493</strain>
        <tissue evidence="1">Leaf</tissue>
    </source>
</reference>
<evidence type="ECO:0000313" key="2">
    <source>
        <dbReference type="Proteomes" id="UP001188597"/>
    </source>
</evidence>
<protein>
    <submittedName>
        <fullName evidence="1">Uncharacterized protein</fullName>
    </submittedName>
</protein>
<dbReference type="InterPro" id="IPR052595">
    <property type="entry name" value="LRRC69/RLP"/>
</dbReference>
<dbReference type="EMBL" id="JAVXUP010002817">
    <property type="protein sequence ID" value="KAK3001280.1"/>
    <property type="molecule type" value="Genomic_DNA"/>
</dbReference>
<dbReference type="InterPro" id="IPR001611">
    <property type="entry name" value="Leu-rich_rpt"/>
</dbReference>
<evidence type="ECO:0000313" key="1">
    <source>
        <dbReference type="EMBL" id="KAK3001280.1"/>
    </source>
</evidence>
<dbReference type="Gene3D" id="3.80.10.10">
    <property type="entry name" value="Ribonuclease Inhibitor"/>
    <property type="match status" value="1"/>
</dbReference>
<name>A0AA88V689_9ASTE</name>
<comment type="caution">
    <text evidence="1">The sequence shown here is derived from an EMBL/GenBank/DDBJ whole genome shotgun (WGS) entry which is preliminary data.</text>
</comment>
<proteinExistence type="predicted"/>
<organism evidence="1 2">
    <name type="scientific">Escallonia herrerae</name>
    <dbReference type="NCBI Taxonomy" id="1293975"/>
    <lineage>
        <taxon>Eukaryota</taxon>
        <taxon>Viridiplantae</taxon>
        <taxon>Streptophyta</taxon>
        <taxon>Embryophyta</taxon>
        <taxon>Tracheophyta</taxon>
        <taxon>Spermatophyta</taxon>
        <taxon>Magnoliopsida</taxon>
        <taxon>eudicotyledons</taxon>
        <taxon>Gunneridae</taxon>
        <taxon>Pentapetalae</taxon>
        <taxon>asterids</taxon>
        <taxon>campanulids</taxon>
        <taxon>Escalloniales</taxon>
        <taxon>Escalloniaceae</taxon>
        <taxon>Escallonia</taxon>
    </lineage>
</organism>
<gene>
    <name evidence="1" type="ORF">RJ639_020820</name>
</gene>
<dbReference type="SUPFAM" id="SSF52047">
    <property type="entry name" value="RNI-like"/>
    <property type="match status" value="1"/>
</dbReference>
<sequence length="139" mass="15403">MSSTPALLLVGVENQLSKLRNLEVLDLRINNLDSRILSSINGLASLRSLYLSDNYLNSSIHLKDFIGGFANLPLNLTNLEVLDLTFTQLDNSILSSLHGLSSLRSLNLSANNLGGSSHMRVSRRSELWHDDLNLMIPPY</sequence>
<accession>A0AA88V689</accession>
<dbReference type="InterPro" id="IPR032675">
    <property type="entry name" value="LRR_dom_sf"/>
</dbReference>
<dbReference type="Pfam" id="PF13516">
    <property type="entry name" value="LRR_6"/>
    <property type="match status" value="2"/>
</dbReference>
<keyword evidence="2" id="KW-1185">Reference proteome</keyword>
<dbReference type="PANTHER" id="PTHR48057:SF29">
    <property type="entry name" value="OS02G0609900 PROTEIN"/>
    <property type="match status" value="1"/>
</dbReference>
<dbReference type="Pfam" id="PF00560">
    <property type="entry name" value="LRR_1"/>
    <property type="match status" value="2"/>
</dbReference>
<dbReference type="PANTHER" id="PTHR48057">
    <property type="entry name" value="LEUCINE-RICH REPEAT SERINE/THREONINE-PROTEIN KINASE 1"/>
    <property type="match status" value="1"/>
</dbReference>